<feature type="region of interest" description="Disordered" evidence="1">
    <location>
        <begin position="20"/>
        <end position="64"/>
    </location>
</feature>
<keyword evidence="3" id="KW-1185">Reference proteome</keyword>
<accession>A0A211ZR49</accession>
<evidence type="ECO:0000313" key="2">
    <source>
        <dbReference type="EMBL" id="OWJ67743.1"/>
    </source>
</evidence>
<comment type="caution">
    <text evidence="2">The sequence shown here is derived from an EMBL/GenBank/DDBJ whole genome shotgun (WGS) entry which is preliminary data.</text>
</comment>
<dbReference type="EMBL" id="NHON01000011">
    <property type="protein sequence ID" value="OWJ67743.1"/>
    <property type="molecule type" value="Genomic_DNA"/>
</dbReference>
<dbReference type="Proteomes" id="UP000196655">
    <property type="component" value="Unassembled WGS sequence"/>
</dbReference>
<organism evidence="2 3">
    <name type="scientific">Inquilinus limosus</name>
    <dbReference type="NCBI Taxonomy" id="171674"/>
    <lineage>
        <taxon>Bacteria</taxon>
        <taxon>Pseudomonadati</taxon>
        <taxon>Pseudomonadota</taxon>
        <taxon>Alphaproteobacteria</taxon>
        <taxon>Rhodospirillales</taxon>
        <taxon>Rhodospirillaceae</taxon>
        <taxon>Inquilinus</taxon>
    </lineage>
</organism>
<gene>
    <name evidence="2" type="ORF">BWR60_08670</name>
</gene>
<dbReference type="OrthoDB" id="7355447at2"/>
<reference evidence="3" key="1">
    <citation type="submission" date="2017-05" db="EMBL/GenBank/DDBJ databases">
        <authorList>
            <person name="Macchi M."/>
            <person name="Festa S."/>
            <person name="Coppotelli B.M."/>
            <person name="Morelli I.S."/>
        </authorList>
    </citation>
    <scope>NUCLEOTIDE SEQUENCE [LARGE SCALE GENOMIC DNA]</scope>
    <source>
        <strain evidence="3">I</strain>
    </source>
</reference>
<dbReference type="Pfam" id="PF13689">
    <property type="entry name" value="DUF4154"/>
    <property type="match status" value="1"/>
</dbReference>
<dbReference type="AlphaFoldDB" id="A0A211ZR49"/>
<name>A0A211ZR49_9PROT</name>
<feature type="compositionally biased region" description="Pro residues" evidence="1">
    <location>
        <begin position="42"/>
        <end position="53"/>
    </location>
</feature>
<sequence length="245" mass="26004">MQGGRRMIIAAARDCPEIPLFRRRADRAPFARPSQPPIGRSSPPPATAGPPCGPDRRAPVAGGRPGLPLRRAIRALAAAGAALLALAMPGRAQDPPRDSAAAVQQVVMGIISYTRWPVEPPRLRLCVIGPADYARDLLAGAVQPSGRPVLGDRLGTDGSPGEDCDVVYLGRVGEAERRQIFERLAGRPVLSISEQDDSCTVGGMFCLQVRGTQVSFQINLDSVARGGVRVSPKVLQLGRRKETAP</sequence>
<proteinExistence type="predicted"/>
<dbReference type="InterPro" id="IPR025293">
    <property type="entry name" value="YfiR/HmsC-like"/>
</dbReference>
<evidence type="ECO:0000256" key="1">
    <source>
        <dbReference type="SAM" id="MobiDB-lite"/>
    </source>
</evidence>
<evidence type="ECO:0008006" key="4">
    <source>
        <dbReference type="Google" id="ProtNLM"/>
    </source>
</evidence>
<protein>
    <recommendedName>
        <fullName evidence="4">DUF4154 domain-containing protein</fullName>
    </recommendedName>
</protein>
<evidence type="ECO:0000313" key="3">
    <source>
        <dbReference type="Proteomes" id="UP000196655"/>
    </source>
</evidence>
<dbReference type="STRING" id="1122125.GCA_000423185_06950"/>